<protein>
    <recommendedName>
        <fullName evidence="3">ABM domain-containing protein</fullName>
    </recommendedName>
</protein>
<dbReference type="RefSeq" id="WP_064547031.1">
    <property type="nucleotide sequence ID" value="NZ_LXEQ01000051.1"/>
</dbReference>
<reference evidence="1 2" key="1">
    <citation type="submission" date="2016-04" db="EMBL/GenBank/DDBJ databases">
        <title>ATOL: Assembling a taxonomically balanced genome-scale reconstruction of the evolutionary history of the Enterobacteriaceae.</title>
        <authorList>
            <person name="Plunkett G.III."/>
            <person name="Neeno-Eckwall E.C."/>
            <person name="Glasner J.D."/>
            <person name="Perna N.T."/>
        </authorList>
    </citation>
    <scope>NUCLEOTIDE SEQUENCE [LARGE SCALE GENOMIC DNA]</scope>
    <source>
        <strain evidence="1 2">ATCC 51602</strain>
    </source>
</reference>
<evidence type="ECO:0008006" key="3">
    <source>
        <dbReference type="Google" id="ProtNLM"/>
    </source>
</evidence>
<dbReference type="EMBL" id="LXEQ01000051">
    <property type="protein sequence ID" value="OAT25767.1"/>
    <property type="molecule type" value="Genomic_DNA"/>
</dbReference>
<gene>
    <name evidence="1" type="ORF">M976_03410</name>
</gene>
<proteinExistence type="predicted"/>
<keyword evidence="2" id="KW-1185">Reference proteome</keyword>
<evidence type="ECO:0000313" key="2">
    <source>
        <dbReference type="Proteomes" id="UP000078407"/>
    </source>
</evidence>
<dbReference type="Proteomes" id="UP000078407">
    <property type="component" value="Unassembled WGS sequence"/>
</dbReference>
<dbReference type="Gene3D" id="3.30.70.100">
    <property type="match status" value="1"/>
</dbReference>
<sequence length="107" mass="12641">MTIIRTAFFEADLNNEEKIDFYNYMEKEVAPIIRTFPGNKGVVLSKPEFIESERHQNVILMMQHSYEDKNAMEQALNSQQRIASMNATKIIVEKYNLRVHHMNFMVE</sequence>
<evidence type="ECO:0000313" key="1">
    <source>
        <dbReference type="EMBL" id="OAT25767.1"/>
    </source>
</evidence>
<comment type="caution">
    <text evidence="1">The sequence shown here is derived from an EMBL/GenBank/DDBJ whole genome shotgun (WGS) entry which is preliminary data.</text>
</comment>
<organism evidence="1 2">
    <name type="scientific">Buttiauxella ferragutiae ATCC 51602</name>
    <dbReference type="NCBI Taxonomy" id="1354252"/>
    <lineage>
        <taxon>Bacteria</taxon>
        <taxon>Pseudomonadati</taxon>
        <taxon>Pseudomonadota</taxon>
        <taxon>Gammaproteobacteria</taxon>
        <taxon>Enterobacterales</taxon>
        <taxon>Enterobacteriaceae</taxon>
        <taxon>Buttiauxella</taxon>
    </lineage>
</organism>
<name>A0ABX2W4Y9_9ENTR</name>
<accession>A0ABX2W4Y9</accession>